<dbReference type="PROSITE" id="PS50082">
    <property type="entry name" value="WD_REPEATS_2"/>
    <property type="match status" value="4"/>
</dbReference>
<dbReference type="SUPFAM" id="SSF50978">
    <property type="entry name" value="WD40 repeat-like"/>
    <property type="match status" value="1"/>
</dbReference>
<keyword evidence="6" id="KW-0131">Cell cycle</keyword>
<evidence type="ECO:0000313" key="10">
    <source>
        <dbReference type="Proteomes" id="UP000054632"/>
    </source>
</evidence>
<accession>A0A0V1E889</accession>
<feature type="repeat" description="WD" evidence="7">
    <location>
        <begin position="278"/>
        <end position="319"/>
    </location>
</feature>
<comment type="caution">
    <text evidence="9">The sequence shown here is derived from an EMBL/GenBank/DDBJ whole genome shotgun (WGS) entry which is preliminary data.</text>
</comment>
<evidence type="ECO:0000256" key="4">
    <source>
        <dbReference type="ARBA" id="ARBA00022737"/>
    </source>
</evidence>
<dbReference type="GO" id="GO:0051301">
    <property type="term" value="P:cell division"/>
    <property type="evidence" value="ECO:0007669"/>
    <property type="project" value="UniProtKB-KW"/>
</dbReference>
<dbReference type="GO" id="GO:1990757">
    <property type="term" value="F:ubiquitin ligase activator activity"/>
    <property type="evidence" value="ECO:0007669"/>
    <property type="project" value="TreeGrafter"/>
</dbReference>
<dbReference type="PROSITE" id="PS50294">
    <property type="entry name" value="WD_REPEATS_REGION"/>
    <property type="match status" value="2"/>
</dbReference>
<dbReference type="InterPro" id="IPR056150">
    <property type="entry name" value="WD40_CDC20-Fz"/>
</dbReference>
<evidence type="ECO:0000259" key="8">
    <source>
        <dbReference type="Pfam" id="PF24807"/>
    </source>
</evidence>
<gene>
    <name evidence="9" type="primary">Cdc20</name>
    <name evidence="9" type="ORF">T4A_9868</name>
</gene>
<dbReference type="GO" id="GO:0005680">
    <property type="term" value="C:anaphase-promoting complex"/>
    <property type="evidence" value="ECO:0007669"/>
    <property type="project" value="TreeGrafter"/>
</dbReference>
<evidence type="ECO:0000256" key="2">
    <source>
        <dbReference type="ARBA" id="ARBA00022574"/>
    </source>
</evidence>
<dbReference type="Proteomes" id="UP000054632">
    <property type="component" value="Unassembled WGS sequence"/>
</dbReference>
<reference evidence="9 10" key="1">
    <citation type="submission" date="2015-01" db="EMBL/GenBank/DDBJ databases">
        <title>Evolution of Trichinella species and genotypes.</title>
        <authorList>
            <person name="Korhonen P.K."/>
            <person name="Edoardo P."/>
            <person name="Giuseppe L.R."/>
            <person name="Gasser R.B."/>
        </authorList>
    </citation>
    <scope>NUCLEOTIDE SEQUENCE [LARGE SCALE GENOMIC DNA]</scope>
    <source>
        <strain evidence="9">ISS13</strain>
    </source>
</reference>
<name>A0A0V1E889_TRIPS</name>
<sequence length="558" mass="62421">MIDAIEWHTVRHFTMAKDFNFKYNLACIMVMLTCGQLSYGGFIRELAVVVFKMSQFKFKRSCSANATHSTKRTVRTPVVSRLLKNSRNPPTTRFPKPRSIVLAPSRVKNKSKSSSSASDRFIPEIPLGDEHASRKCPNLKPQHNNNPRYLRELCFEYYLRSGLEERDLVKESDGMPALASKRLLEFGKQGGTASGVSTKNRMKGDQDESLSWIRDFCRAVPAEPEKILDAPDILNDFYLNILDWSSRHCLAVALNNELFCCTLKSGNVVGQIKLLCQSYRYSDFITAVKFTPDGLSLVVAYDSNIVELWDVEQMQRIRRMEGFSARIAAMDWRDQLLTSGDRKGRILHHDMRCKGSTVISVAAHKAQICGLTWSPSGCYLASGGDDNVVNIFSYSGSNSSNGLANPVCVFKEHRAAVKALSWNPSKSHILASGGGTRDKQLKIWDVGLGSCMNTLAVDAQVTGLVWSKRHGDLVAGLGNPSNNLLMWRYPQMHLVAKLNGHSDRILQVVKSPCDEYVISAGADESIRLWHCFASDDVCPSNEMILKDLEACTERMRFL</sequence>
<keyword evidence="2 7" id="KW-0853">WD repeat</keyword>
<evidence type="ECO:0000256" key="1">
    <source>
        <dbReference type="ARBA" id="ARBA00006445"/>
    </source>
</evidence>
<dbReference type="GO" id="GO:0010997">
    <property type="term" value="F:anaphase-promoting complex binding"/>
    <property type="evidence" value="ECO:0007669"/>
    <property type="project" value="InterPro"/>
</dbReference>
<keyword evidence="3 9" id="KW-0132">Cell division</keyword>
<dbReference type="EMBL" id="JYDR01000083">
    <property type="protein sequence ID" value="KRY69862.1"/>
    <property type="molecule type" value="Genomic_DNA"/>
</dbReference>
<evidence type="ECO:0000313" key="9">
    <source>
        <dbReference type="EMBL" id="KRY69862.1"/>
    </source>
</evidence>
<feature type="repeat" description="WD" evidence="7">
    <location>
        <begin position="361"/>
        <end position="402"/>
    </location>
</feature>
<dbReference type="InterPro" id="IPR033010">
    <property type="entry name" value="Cdc20/Fizzy"/>
</dbReference>
<feature type="repeat" description="WD" evidence="7">
    <location>
        <begin position="410"/>
        <end position="454"/>
    </location>
</feature>
<evidence type="ECO:0000256" key="3">
    <source>
        <dbReference type="ARBA" id="ARBA00022618"/>
    </source>
</evidence>
<dbReference type="GO" id="GO:1905786">
    <property type="term" value="P:positive regulation of anaphase-promoting complex-dependent catabolic process"/>
    <property type="evidence" value="ECO:0007669"/>
    <property type="project" value="TreeGrafter"/>
</dbReference>
<dbReference type="PROSITE" id="PS00678">
    <property type="entry name" value="WD_REPEATS_1"/>
    <property type="match status" value="1"/>
</dbReference>
<organism evidence="9 10">
    <name type="scientific">Trichinella pseudospiralis</name>
    <name type="common">Parasitic roundworm</name>
    <dbReference type="NCBI Taxonomy" id="6337"/>
    <lineage>
        <taxon>Eukaryota</taxon>
        <taxon>Metazoa</taxon>
        <taxon>Ecdysozoa</taxon>
        <taxon>Nematoda</taxon>
        <taxon>Enoplea</taxon>
        <taxon>Dorylaimia</taxon>
        <taxon>Trichinellida</taxon>
        <taxon>Trichinellidae</taxon>
        <taxon>Trichinella</taxon>
    </lineage>
</organism>
<dbReference type="InterPro" id="IPR036322">
    <property type="entry name" value="WD40_repeat_dom_sf"/>
</dbReference>
<evidence type="ECO:0000256" key="7">
    <source>
        <dbReference type="PROSITE-ProRule" id="PRU00221"/>
    </source>
</evidence>
<comment type="similarity">
    <text evidence="1">Belongs to the WD repeat CDC20/Fizzy family.</text>
</comment>
<evidence type="ECO:0000256" key="6">
    <source>
        <dbReference type="ARBA" id="ARBA00023306"/>
    </source>
</evidence>
<dbReference type="GO" id="GO:0031145">
    <property type="term" value="P:anaphase-promoting complex-dependent catabolic process"/>
    <property type="evidence" value="ECO:0007669"/>
    <property type="project" value="TreeGrafter"/>
</dbReference>
<protein>
    <submittedName>
        <fullName evidence="9">Cell division cycle protein 20-like protein</fullName>
    </submittedName>
</protein>
<dbReference type="AlphaFoldDB" id="A0A0V1E889"/>
<dbReference type="Gene3D" id="2.130.10.10">
    <property type="entry name" value="YVTN repeat-like/Quinoprotein amine dehydrogenase"/>
    <property type="match status" value="1"/>
</dbReference>
<dbReference type="InterPro" id="IPR019775">
    <property type="entry name" value="WD40_repeat_CS"/>
</dbReference>
<feature type="repeat" description="WD" evidence="7">
    <location>
        <begin position="498"/>
        <end position="529"/>
    </location>
</feature>
<dbReference type="InterPro" id="IPR001680">
    <property type="entry name" value="WD40_rpt"/>
</dbReference>
<feature type="domain" description="CDC20/Fizzy WD40" evidence="8">
    <location>
        <begin position="228"/>
        <end position="529"/>
    </location>
</feature>
<dbReference type="SMART" id="SM00320">
    <property type="entry name" value="WD40"/>
    <property type="match status" value="6"/>
</dbReference>
<dbReference type="Pfam" id="PF24807">
    <property type="entry name" value="WD40_CDC20-Fz"/>
    <property type="match status" value="1"/>
</dbReference>
<keyword evidence="5" id="KW-0498">Mitosis</keyword>
<evidence type="ECO:0000256" key="5">
    <source>
        <dbReference type="ARBA" id="ARBA00022776"/>
    </source>
</evidence>
<keyword evidence="4" id="KW-0677">Repeat</keyword>
<dbReference type="PANTHER" id="PTHR19918">
    <property type="entry name" value="CELL DIVISION CYCLE 20 CDC20 FIZZY -RELATED"/>
    <property type="match status" value="1"/>
</dbReference>
<dbReference type="InterPro" id="IPR015943">
    <property type="entry name" value="WD40/YVTN_repeat-like_dom_sf"/>
</dbReference>
<proteinExistence type="inferred from homology"/>
<dbReference type="PANTHER" id="PTHR19918:SF8">
    <property type="entry name" value="FI02843P"/>
    <property type="match status" value="1"/>
</dbReference>